<dbReference type="Gene3D" id="2.115.10.20">
    <property type="entry name" value="Glycosyl hydrolase domain, family 43"/>
    <property type="match status" value="1"/>
</dbReference>
<evidence type="ECO:0000256" key="4">
    <source>
        <dbReference type="ARBA" id="ARBA00023295"/>
    </source>
</evidence>
<dbReference type="PANTHER" id="PTHR43817">
    <property type="entry name" value="GLYCOSYL HYDROLASE"/>
    <property type="match status" value="1"/>
</dbReference>
<dbReference type="GO" id="GO:0005975">
    <property type="term" value="P:carbohydrate metabolic process"/>
    <property type="evidence" value="ECO:0007669"/>
    <property type="project" value="InterPro"/>
</dbReference>
<dbReference type="Gene3D" id="2.60.120.260">
    <property type="entry name" value="Galactose-binding domain-like"/>
    <property type="match status" value="1"/>
</dbReference>
<evidence type="ECO:0000313" key="7">
    <source>
        <dbReference type="Proteomes" id="UP000216533"/>
    </source>
</evidence>
<proteinExistence type="inferred from homology"/>
<comment type="similarity">
    <text evidence="1 5">Belongs to the glycosyl hydrolase 43 family.</text>
</comment>
<dbReference type="InterPro" id="IPR023296">
    <property type="entry name" value="Glyco_hydro_beta-prop_sf"/>
</dbReference>
<dbReference type="Proteomes" id="UP000216533">
    <property type="component" value="Unassembled WGS sequence"/>
</dbReference>
<name>A0A255E294_9ACTN</name>
<dbReference type="InterPro" id="IPR006710">
    <property type="entry name" value="Glyco_hydro_43"/>
</dbReference>
<dbReference type="AlphaFoldDB" id="A0A255E294"/>
<keyword evidence="3 5" id="KW-0378">Hydrolase</keyword>
<reference evidence="6 7" key="1">
    <citation type="submission" date="2017-07" db="EMBL/GenBank/DDBJ databases">
        <title>Draft whole genome sequences of clinical Proprionibacteriaceae strains.</title>
        <authorList>
            <person name="Bernier A.-M."/>
            <person name="Bernard K."/>
            <person name="Domingo M.-C."/>
        </authorList>
    </citation>
    <scope>NUCLEOTIDE SEQUENCE [LARGE SCALE GENOMIC DNA]</scope>
    <source>
        <strain evidence="6 7">NML 160184</strain>
    </source>
</reference>
<dbReference type="EMBL" id="NMVI01000025">
    <property type="protein sequence ID" value="OYN85430.1"/>
    <property type="molecule type" value="Genomic_DNA"/>
</dbReference>
<gene>
    <name evidence="6" type="ORF">CGZ92_10695</name>
</gene>
<evidence type="ECO:0000256" key="3">
    <source>
        <dbReference type="ARBA" id="ARBA00022801"/>
    </source>
</evidence>
<evidence type="ECO:0000256" key="5">
    <source>
        <dbReference type="RuleBase" id="RU361187"/>
    </source>
</evidence>
<dbReference type="PANTHER" id="PTHR43817:SF1">
    <property type="entry name" value="HYDROLASE, FAMILY 43, PUTATIVE (AFU_ORTHOLOGUE AFUA_3G01660)-RELATED"/>
    <property type="match status" value="1"/>
</dbReference>
<protein>
    <submittedName>
        <fullName evidence="6">Hydrolase</fullName>
    </submittedName>
</protein>
<evidence type="ECO:0000256" key="1">
    <source>
        <dbReference type="ARBA" id="ARBA00009865"/>
    </source>
</evidence>
<dbReference type="SUPFAM" id="SSF75005">
    <property type="entry name" value="Arabinanase/levansucrase/invertase"/>
    <property type="match status" value="1"/>
</dbReference>
<organism evidence="6 7">
    <name type="scientific">Parenemella sanctibonifatiensis</name>
    <dbReference type="NCBI Taxonomy" id="2016505"/>
    <lineage>
        <taxon>Bacteria</taxon>
        <taxon>Bacillati</taxon>
        <taxon>Actinomycetota</taxon>
        <taxon>Actinomycetes</taxon>
        <taxon>Propionibacteriales</taxon>
        <taxon>Propionibacteriaceae</taxon>
        <taxon>Parenemella</taxon>
    </lineage>
</organism>
<sequence>MWSSPSLSTLLVSPAVTVFTDDDLSRFQNVWAPALYEANGRWYIYYTADDGTDANHRNYVIESEGSDPAGPYHFKAKIADHGEFAIDGEPVMIDGQRYFSWSGPGTDGAPRPNQIYLQKMDTPWSVTGERIAVPVPNGSCDDIREGPTGLEHHGRVYLTYSSCPTALPDYSVWTVSIANGADPMVASNWKSHDRPILERNDAAGVYGPGLHSFFHSPDGAETWIAYHAKNTSDTTYSFRTTRAQKVTFPADDYPYVKPVQTGSTLDLPSGDPGTGAPTYLNDTKMTFSGTGWHSGDGCGVECFRGDDHWSWTKGDTATFEFTGTQVVLLSVKDPFNGKAEITIDGEHARTVNFYGNPRVGEGVQYISPTLPRGKHTVTVRVLGERGAPSTVPEGGATVSFDRAEIYP</sequence>
<keyword evidence="4 5" id="KW-0326">Glycosidase</keyword>
<dbReference type="Pfam" id="PF04616">
    <property type="entry name" value="Glyco_hydro_43"/>
    <property type="match status" value="1"/>
</dbReference>
<dbReference type="CDD" id="cd18820">
    <property type="entry name" value="GH43_LbAraf43-like"/>
    <property type="match status" value="1"/>
</dbReference>
<comment type="caution">
    <text evidence="6">The sequence shown here is derived from an EMBL/GenBank/DDBJ whole genome shotgun (WGS) entry which is preliminary data.</text>
</comment>
<evidence type="ECO:0000256" key="2">
    <source>
        <dbReference type="ARBA" id="ARBA00022729"/>
    </source>
</evidence>
<keyword evidence="2" id="KW-0732">Signal</keyword>
<evidence type="ECO:0000313" key="6">
    <source>
        <dbReference type="EMBL" id="OYN85430.1"/>
    </source>
</evidence>
<accession>A0A255E294</accession>
<dbReference type="GO" id="GO:0004553">
    <property type="term" value="F:hydrolase activity, hydrolyzing O-glycosyl compounds"/>
    <property type="evidence" value="ECO:0007669"/>
    <property type="project" value="InterPro"/>
</dbReference>